<gene>
    <name evidence="2" type="ORF">QNI29_05615</name>
</gene>
<evidence type="ECO:0000313" key="3">
    <source>
        <dbReference type="Proteomes" id="UP001236652"/>
    </source>
</evidence>
<keyword evidence="1" id="KW-0472">Membrane</keyword>
<proteinExistence type="predicted"/>
<reference evidence="2 3" key="1">
    <citation type="submission" date="2023-05" db="EMBL/GenBank/DDBJ databases">
        <title>Comparative genomics reveals the evidence of polycyclic aromatic hydrocarbons degradation in moderately halophilic genus Pontibacillus.</title>
        <authorList>
            <person name="Yang H."/>
            <person name="Qian Z."/>
        </authorList>
    </citation>
    <scope>NUCLEOTIDE SEQUENCE [LARGE SCALE GENOMIC DNA]</scope>
    <source>
        <strain evidence="3">HN14</strain>
    </source>
</reference>
<evidence type="ECO:0000313" key="2">
    <source>
        <dbReference type="EMBL" id="WIF99133.1"/>
    </source>
</evidence>
<dbReference type="Proteomes" id="UP001236652">
    <property type="component" value="Chromosome"/>
</dbReference>
<evidence type="ECO:0000256" key="1">
    <source>
        <dbReference type="SAM" id="Phobius"/>
    </source>
</evidence>
<feature type="transmembrane region" description="Helical" evidence="1">
    <location>
        <begin position="47"/>
        <end position="73"/>
    </location>
</feature>
<evidence type="ECO:0008006" key="4">
    <source>
        <dbReference type="Google" id="ProtNLM"/>
    </source>
</evidence>
<keyword evidence="1" id="KW-1133">Transmembrane helix</keyword>
<protein>
    <recommendedName>
        <fullName evidence="4">Lipopolysaccharide assembly protein A domain-containing protein</fullName>
    </recommendedName>
</protein>
<name>A0ABY8V122_9BACI</name>
<dbReference type="RefSeq" id="WP_231418250.1">
    <property type="nucleotide sequence ID" value="NZ_CP126446.1"/>
</dbReference>
<dbReference type="EMBL" id="CP126446">
    <property type="protein sequence ID" value="WIF99133.1"/>
    <property type="molecule type" value="Genomic_DNA"/>
</dbReference>
<accession>A0ABY8V122</accession>
<organism evidence="2 3">
    <name type="scientific">Pontibacillus chungwhensis</name>
    <dbReference type="NCBI Taxonomy" id="265426"/>
    <lineage>
        <taxon>Bacteria</taxon>
        <taxon>Bacillati</taxon>
        <taxon>Bacillota</taxon>
        <taxon>Bacilli</taxon>
        <taxon>Bacillales</taxon>
        <taxon>Bacillaceae</taxon>
        <taxon>Pontibacillus</taxon>
    </lineage>
</organism>
<feature type="transmembrane region" description="Helical" evidence="1">
    <location>
        <begin position="20"/>
        <end position="41"/>
    </location>
</feature>
<keyword evidence="3" id="KW-1185">Reference proteome</keyword>
<keyword evidence="1" id="KW-0812">Transmembrane</keyword>
<sequence>MTNVWATCSCFHKMNNVMKVAVITLIVMVISALLYFVLPQIVPSNFFILFVMLPMALLGLLFGLTLFGFAFGVNKLCEWFKRK</sequence>